<evidence type="ECO:0000313" key="1">
    <source>
        <dbReference type="EMBL" id="QJA60737.1"/>
    </source>
</evidence>
<evidence type="ECO:0000313" key="2">
    <source>
        <dbReference type="EMBL" id="QJA80658.1"/>
    </source>
</evidence>
<dbReference type="Gene3D" id="3.20.20.80">
    <property type="entry name" value="Glycosidases"/>
    <property type="match status" value="1"/>
</dbReference>
<protein>
    <recommendedName>
        <fullName evidence="4">Glycoside hydrolase</fullName>
    </recommendedName>
</protein>
<accession>A0A6M3IUH6</accession>
<dbReference type="EMBL" id="MT141419">
    <property type="protein sequence ID" value="QJA60737.1"/>
    <property type="molecule type" value="Genomic_DNA"/>
</dbReference>
<evidence type="ECO:0008006" key="4">
    <source>
        <dbReference type="Google" id="ProtNLM"/>
    </source>
</evidence>
<dbReference type="EMBL" id="MT142430">
    <property type="protein sequence ID" value="QJA80658.1"/>
    <property type="molecule type" value="Genomic_DNA"/>
</dbReference>
<dbReference type="EMBL" id="MT143874">
    <property type="protein sequence ID" value="QJB04171.1"/>
    <property type="molecule type" value="Genomic_DNA"/>
</dbReference>
<organism evidence="1">
    <name type="scientific">viral metagenome</name>
    <dbReference type="NCBI Taxonomy" id="1070528"/>
    <lineage>
        <taxon>unclassified sequences</taxon>
        <taxon>metagenomes</taxon>
        <taxon>organismal metagenomes</taxon>
    </lineage>
</organism>
<dbReference type="AlphaFoldDB" id="A0A6M3IUH6"/>
<reference evidence="1" key="1">
    <citation type="submission" date="2020-03" db="EMBL/GenBank/DDBJ databases">
        <title>The deep terrestrial virosphere.</title>
        <authorList>
            <person name="Holmfeldt K."/>
            <person name="Nilsson E."/>
            <person name="Simone D."/>
            <person name="Lopez-Fernandez M."/>
            <person name="Wu X."/>
            <person name="de Brujin I."/>
            <person name="Lundin D."/>
            <person name="Andersson A."/>
            <person name="Bertilsson S."/>
            <person name="Dopson M."/>
        </authorList>
    </citation>
    <scope>NUCLEOTIDE SEQUENCE</scope>
    <source>
        <strain evidence="3">MM171B00430</strain>
        <strain evidence="2">MM415A00685</strain>
        <strain evidence="1">MM415B01060</strain>
    </source>
</reference>
<proteinExistence type="predicted"/>
<gene>
    <name evidence="3" type="ORF">MM171B00430_0020</name>
    <name evidence="2" type="ORF">MM415A00685_0020</name>
    <name evidence="1" type="ORF">MM415B01060_0012</name>
</gene>
<evidence type="ECO:0000313" key="3">
    <source>
        <dbReference type="EMBL" id="QJB04171.1"/>
    </source>
</evidence>
<dbReference type="SUPFAM" id="SSF51445">
    <property type="entry name" value="(Trans)glycosidases"/>
    <property type="match status" value="1"/>
</dbReference>
<sequence>MPIFPRGYSSPDNRYVVWLGDIVEARQAGLEYYNVAARFGECEECLYQWVFPGHSIAAVASWAGQHPGHYYIIGDEPDQHDISPEEYIRWYEPYRVAILAIDPTARVSLAGIAQPNPKVSPWGHGLEYLDALHQVGFETDELRVHAFASPGSLAAWKNYIMSWSTWRNINIPGVPIVLGTFGYPGTTEADPMAMADLQAALQWLETTEIKSWFYWAWNKAGSLNNLWNDSSGLTVAGEIFLEEAKR</sequence>
<dbReference type="InterPro" id="IPR017853">
    <property type="entry name" value="GH"/>
</dbReference>
<name>A0A6M3IUH6_9ZZZZ</name>